<keyword evidence="2" id="KW-1185">Reference proteome</keyword>
<proteinExistence type="predicted"/>
<evidence type="ECO:0000313" key="2">
    <source>
        <dbReference type="Proteomes" id="UP001168096"/>
    </source>
</evidence>
<name>A0ACC7MJA9_9BURK</name>
<protein>
    <submittedName>
        <fullName evidence="1">Molybdopterin oxidoreductase family protein</fullName>
    </submittedName>
</protein>
<organism evidence="1 2">
    <name type="scientific">Massilia orientalis</name>
    <dbReference type="NCBI Taxonomy" id="3050128"/>
    <lineage>
        <taxon>Bacteria</taxon>
        <taxon>Pseudomonadati</taxon>
        <taxon>Pseudomonadota</taxon>
        <taxon>Betaproteobacteria</taxon>
        <taxon>Burkholderiales</taxon>
        <taxon>Oxalobacteraceae</taxon>
        <taxon>Telluria group</taxon>
        <taxon>Massilia</taxon>
    </lineage>
</organism>
<sequence length="966" mass="107126">MESRDSIADIWGERTPYSGQDAWPVRVDQRTTEAPERWVQSACVLCSNGCGCDIAVKDGRIVGVRGRAQDVVNRGRLGPKGLHGWEANNSPDRLTHPLVRRNGKLERASWDEAMALIVEQTQRVKREYSAGAIGFYTSGQLFIEEYYTLGIIGKAGLGTPHMDGNTRLCTATAAAALKESFGSDGQPGSYFDVDTTDCILMVGHNMSNTDTVLWMRVLDRRRHADPPKLIVIDPRTTMTAREADLHLAPKVGTNVAVLNGVLHLLIQGGHVDRAFIDRHTMGFDDLAQLVAAYPPERVEAISGVPAADLRRAADLIGSSSKLLSTCLQGVYQSNQATAAAVQINNINLVLGRIGRPGCGILQMNGQPTSQNTRETGADGDLPAFRNWNNIAHIEDLARVWNVDPAIIPHWTPPTHAMQIFRYCETGSIRMLWIQATNPAVSLPNLNRVRAILQKEGLFVVVQDAFLTETAQMADVVLPAALWGEKTGTFTNVDRTVHISHKAVEPPGEARSDFDIFVDFARRMDFKDKDGAPLIKWTTPEQAFEDWKACTRGRPCDYTGLSYDKLTGGSGIPWPCNSEHPDGEHYIYKDLVFPTDADYCESFGHDIITGAPVPEKEYRAHNPAGRAVLKGAEYMPPFEEPDADYPLFLTTGRLVYHFHTRTKTGRAPALANAAPDDFVQIAREDAEKLGIVDGDWVRVTSRRGNAEARAKIGDIGPGEVFISFHYGYWDEPGRARAANELTIYEWDPVSKQPHYKYAAVRIEKVDAPTTAQPERMDPAQPGVASPTAQESGVIHALKEAKDVLVEGWEKAKPVRAHVADYLGLLQASERRLVKAFEQTRTTHPDEPDIGPLCHLFERWSGAAADALDPFVAQYGERREGEPERLDEALVVQRKQGGFDMLRDLHDLWLLVNESMISLDVLEQAARSLHDKAFEAAIRQIRQQNKRQLEWLHGRIRQAAPQTLVVPS</sequence>
<dbReference type="EMBL" id="JASNRB020000036">
    <property type="protein sequence ID" value="MFJ1472162.1"/>
    <property type="molecule type" value="Genomic_DNA"/>
</dbReference>
<gene>
    <name evidence="1" type="ORF">QPK29_030990</name>
</gene>
<accession>A0ACC7MJA9</accession>
<dbReference type="Proteomes" id="UP001168096">
    <property type="component" value="Unassembled WGS sequence"/>
</dbReference>
<evidence type="ECO:0000313" key="1">
    <source>
        <dbReference type="EMBL" id="MFJ1472162.1"/>
    </source>
</evidence>
<reference evidence="1" key="1">
    <citation type="submission" date="2024-11" db="EMBL/GenBank/DDBJ databases">
        <title>Description of Massilia orientalis sp. nov., isolated from rhizosphere soil of Ageratina adenophora.</title>
        <authorList>
            <person name="Wang Y."/>
        </authorList>
    </citation>
    <scope>NUCLEOTIDE SEQUENCE</scope>
    <source>
        <strain evidence="1">YIM B02787</strain>
    </source>
</reference>
<comment type="caution">
    <text evidence="1">The sequence shown here is derived from an EMBL/GenBank/DDBJ whole genome shotgun (WGS) entry which is preliminary data.</text>
</comment>